<dbReference type="OrthoDB" id="4289657at2759"/>
<evidence type="ECO:0000313" key="3">
    <source>
        <dbReference type="Proteomes" id="UP000030143"/>
    </source>
</evidence>
<accession>A0A0A2KLA6</accession>
<proteinExistence type="predicted"/>
<dbReference type="HOGENOM" id="CLU_2278395_0_0_1"/>
<reference evidence="2 3" key="1">
    <citation type="journal article" date="2015" name="Mol. Plant Microbe Interact.">
        <title>Genome, transcriptome, and functional analyses of Penicillium expansum provide new insights into secondary metabolism and pathogenicity.</title>
        <authorList>
            <person name="Ballester A.R."/>
            <person name="Marcet-Houben M."/>
            <person name="Levin E."/>
            <person name="Sela N."/>
            <person name="Selma-Lazaro C."/>
            <person name="Carmona L."/>
            <person name="Wisniewski M."/>
            <person name="Droby S."/>
            <person name="Gonzalez-Candelas L."/>
            <person name="Gabaldon T."/>
        </authorList>
    </citation>
    <scope>NUCLEOTIDE SEQUENCE [LARGE SCALE GENOMIC DNA]</scope>
    <source>
        <strain evidence="2 3">MD-8</strain>
    </source>
</reference>
<comment type="caution">
    <text evidence="2">The sequence shown here is derived from an EMBL/GenBank/DDBJ whole genome shotgun (WGS) entry which is preliminary data.</text>
</comment>
<dbReference type="Proteomes" id="UP000030143">
    <property type="component" value="Unassembled WGS sequence"/>
</dbReference>
<dbReference type="EMBL" id="JQFZ01000018">
    <property type="protein sequence ID" value="KGO62947.1"/>
    <property type="molecule type" value="Genomic_DNA"/>
</dbReference>
<feature type="region of interest" description="Disordered" evidence="1">
    <location>
        <begin position="1"/>
        <end position="39"/>
    </location>
</feature>
<organism evidence="2 3">
    <name type="scientific">Penicillium expansum</name>
    <name type="common">Blue mold rot fungus</name>
    <dbReference type="NCBI Taxonomy" id="27334"/>
    <lineage>
        <taxon>Eukaryota</taxon>
        <taxon>Fungi</taxon>
        <taxon>Dikarya</taxon>
        <taxon>Ascomycota</taxon>
        <taxon>Pezizomycotina</taxon>
        <taxon>Eurotiomycetes</taxon>
        <taxon>Eurotiomycetidae</taxon>
        <taxon>Eurotiales</taxon>
        <taxon>Aspergillaceae</taxon>
        <taxon>Penicillium</taxon>
    </lineage>
</organism>
<dbReference type="RefSeq" id="XP_016603447.1">
    <property type="nucleotide sequence ID" value="XM_016741745.1"/>
</dbReference>
<feature type="region of interest" description="Disordered" evidence="1">
    <location>
        <begin position="65"/>
        <end position="102"/>
    </location>
</feature>
<feature type="compositionally biased region" description="Basic and acidic residues" evidence="1">
    <location>
        <begin position="1"/>
        <end position="19"/>
    </location>
</feature>
<protein>
    <submittedName>
        <fullName evidence="2">Uncharacterized protein</fullName>
    </submittedName>
</protein>
<evidence type="ECO:0000256" key="1">
    <source>
        <dbReference type="SAM" id="MobiDB-lite"/>
    </source>
</evidence>
<dbReference type="AlphaFoldDB" id="A0A0A2KLA6"/>
<keyword evidence="3" id="KW-1185">Reference proteome</keyword>
<dbReference type="PhylomeDB" id="A0A0A2KLA6"/>
<sequence>MVKTDIDHNPLDPNYEKRRSSLGNMEHQQQDQSDVKDENLLVDREVAPSARAMCSELAHQHALEGLNKKTGRRSSQDVDHNSFLSDLSTDRGLQAHPEQLEE</sequence>
<dbReference type="VEuPathDB" id="FungiDB:PEXP_081430"/>
<dbReference type="GeneID" id="27677164"/>
<feature type="compositionally biased region" description="Polar residues" evidence="1">
    <location>
        <begin position="21"/>
        <end position="32"/>
    </location>
</feature>
<evidence type="ECO:0000313" key="2">
    <source>
        <dbReference type="EMBL" id="KGO62947.1"/>
    </source>
</evidence>
<name>A0A0A2KLA6_PENEN</name>
<gene>
    <name evidence="2" type="ORF">PEX2_044700</name>
</gene>